<feature type="compositionally biased region" description="Basic residues" evidence="1">
    <location>
        <begin position="1"/>
        <end position="14"/>
    </location>
</feature>
<dbReference type="RefSeq" id="WP_103240131.1">
    <property type="nucleotide sequence ID" value="NZ_OFSM01000013.1"/>
</dbReference>
<keyword evidence="3" id="KW-1185">Reference proteome</keyword>
<name>A0A2K4ZHW1_9FIRM</name>
<evidence type="ECO:0000313" key="3">
    <source>
        <dbReference type="Proteomes" id="UP000236311"/>
    </source>
</evidence>
<sequence length="114" mass="12766">MNRKQARAAMRGKAKGPNLNDPRQAQAMLENLPIATLVAGINNSLDILQKRGIPISDWDQKKRELYRLKVFGGKVYFLAAELDRSEQKTNKENEADGSEKQAAEKRTERGQGNA</sequence>
<accession>A0A2K4ZHW1</accession>
<feature type="region of interest" description="Disordered" evidence="1">
    <location>
        <begin position="82"/>
        <end position="114"/>
    </location>
</feature>
<evidence type="ECO:0000313" key="2">
    <source>
        <dbReference type="EMBL" id="SOY30069.1"/>
    </source>
</evidence>
<gene>
    <name evidence="2" type="ORF">AMURIS_02792</name>
</gene>
<reference evidence="2 3" key="1">
    <citation type="submission" date="2018-01" db="EMBL/GenBank/DDBJ databases">
        <authorList>
            <person name="Gaut B.S."/>
            <person name="Morton B.R."/>
            <person name="Clegg M.T."/>
            <person name="Duvall M.R."/>
        </authorList>
    </citation>
    <scope>NUCLEOTIDE SEQUENCE [LARGE SCALE GENOMIC DNA]</scope>
    <source>
        <strain evidence="2">GP69</strain>
    </source>
</reference>
<dbReference type="AlphaFoldDB" id="A0A2K4ZHW1"/>
<dbReference type="Proteomes" id="UP000236311">
    <property type="component" value="Unassembled WGS sequence"/>
</dbReference>
<organism evidence="2 3">
    <name type="scientific">Acetatifactor muris</name>
    <dbReference type="NCBI Taxonomy" id="879566"/>
    <lineage>
        <taxon>Bacteria</taxon>
        <taxon>Bacillati</taxon>
        <taxon>Bacillota</taxon>
        <taxon>Clostridia</taxon>
        <taxon>Lachnospirales</taxon>
        <taxon>Lachnospiraceae</taxon>
        <taxon>Acetatifactor</taxon>
    </lineage>
</organism>
<dbReference type="EMBL" id="OFSM01000013">
    <property type="protein sequence ID" value="SOY30069.1"/>
    <property type="molecule type" value="Genomic_DNA"/>
</dbReference>
<evidence type="ECO:0000256" key="1">
    <source>
        <dbReference type="SAM" id="MobiDB-lite"/>
    </source>
</evidence>
<proteinExistence type="predicted"/>
<feature type="region of interest" description="Disordered" evidence="1">
    <location>
        <begin position="1"/>
        <end position="24"/>
    </location>
</feature>
<protein>
    <submittedName>
        <fullName evidence="2">Uncharacterized protein</fullName>
    </submittedName>
</protein>